<dbReference type="OrthoDB" id="9802328at2"/>
<accession>A0A2N6PKL0</accession>
<dbReference type="RefSeq" id="WP_102160034.1">
    <property type="nucleotide sequence ID" value="NZ_PNFZ01000001.1"/>
</dbReference>
<keyword evidence="1" id="KW-0808">Transferase</keyword>
<dbReference type="GO" id="GO:0004069">
    <property type="term" value="F:L-aspartate:2-oxoglutarate aminotransferase activity"/>
    <property type="evidence" value="ECO:0007669"/>
    <property type="project" value="InterPro"/>
</dbReference>
<protein>
    <submittedName>
        <fullName evidence="1">Aminotransferase</fullName>
    </submittedName>
</protein>
<dbReference type="PANTHER" id="PTHR43799">
    <property type="entry name" value="AMINOTRANSFERASE, PUTATIVE-RELATED"/>
    <property type="match status" value="1"/>
</dbReference>
<dbReference type="AlphaFoldDB" id="A0A2N6PKL0"/>
<organism evidence="1 2">
    <name type="scientific">Brevibacterium luteolum</name>
    <dbReference type="NCBI Taxonomy" id="199591"/>
    <lineage>
        <taxon>Bacteria</taxon>
        <taxon>Bacillati</taxon>
        <taxon>Actinomycetota</taxon>
        <taxon>Actinomycetes</taxon>
        <taxon>Micrococcales</taxon>
        <taxon>Brevibacteriaceae</taxon>
        <taxon>Brevibacterium</taxon>
    </lineage>
</organism>
<dbReference type="Gene3D" id="3.90.1150.10">
    <property type="entry name" value="Aspartate Aminotransferase, domain 1"/>
    <property type="match status" value="1"/>
</dbReference>
<dbReference type="EMBL" id="PNFZ01000001">
    <property type="protein sequence ID" value="PMB99205.1"/>
    <property type="molecule type" value="Genomic_DNA"/>
</dbReference>
<proteinExistence type="predicted"/>
<dbReference type="InterPro" id="IPR024551">
    <property type="entry name" value="AspAT_Ic"/>
</dbReference>
<keyword evidence="1" id="KW-0032">Aminotransferase</keyword>
<dbReference type="Pfam" id="PF12897">
    <property type="entry name" value="Asp_aminotransf"/>
    <property type="match status" value="1"/>
</dbReference>
<dbReference type="Proteomes" id="UP000235703">
    <property type="component" value="Unassembled WGS sequence"/>
</dbReference>
<dbReference type="InterPro" id="IPR015422">
    <property type="entry name" value="PyrdxlP-dep_Trfase_small"/>
</dbReference>
<dbReference type="InterPro" id="IPR015424">
    <property type="entry name" value="PyrdxlP-dep_Trfase"/>
</dbReference>
<dbReference type="CDD" id="cd00609">
    <property type="entry name" value="AAT_like"/>
    <property type="match status" value="1"/>
</dbReference>
<dbReference type="PANTHER" id="PTHR43799:SF1">
    <property type="entry name" value="ASPARTATE AMINOTRANSFERASE"/>
    <property type="match status" value="1"/>
</dbReference>
<reference evidence="1 2" key="1">
    <citation type="submission" date="2017-09" db="EMBL/GenBank/DDBJ databases">
        <title>Bacterial strain isolated from the female urinary microbiota.</title>
        <authorList>
            <person name="Thomas-White K."/>
            <person name="Kumar N."/>
            <person name="Forster S."/>
            <person name="Putonti C."/>
            <person name="Lawley T."/>
            <person name="Wolfe A.J."/>
        </authorList>
    </citation>
    <scope>NUCLEOTIDE SEQUENCE [LARGE SCALE GENOMIC DNA]</scope>
    <source>
        <strain evidence="1 2">UMB0680</strain>
    </source>
</reference>
<name>A0A2N6PKL0_9MICO</name>
<gene>
    <name evidence="1" type="ORF">CJ198_01310</name>
</gene>
<evidence type="ECO:0000313" key="2">
    <source>
        <dbReference type="Proteomes" id="UP000235703"/>
    </source>
</evidence>
<sequence length="425" mass="45763">MSLTDLSRSDLEAALEQAHADYEAFAGRGLALDITRGKPSAEQLDLAADMLTNVTADDCLSPSGVDVRNYGGLEGLIELREIFGQLLKVPASQLLAQGNSSLTLMHQALSFACLFGTSAGTTPWAQQPRRILCPVPGYDRHFDLAEALGFELVSVEMDDEGPVLEQVEELVATDPTIKGMWLVPMHSNPTGITISNERARRLVSMKTAAEDFKLLWDNAYALHHLRQPHAEVIDILSLAAEAGNPDRVWIFASTSKVTHAGAGVAFFGASDADVSWFTGHLAAASIGPDKVNQLRHLRFFGDADGVVDHMVKHAEILRPKFEAVSRILGQRLGDDDIATWTDPNGGYFVTVSVMPGTADRVVKLAAEAGVKLTPAGSTHPYKLDPDNAVIRVAPSMPTLEDVETAVEGFAVCVRLAACEKLLAED</sequence>
<dbReference type="SUPFAM" id="SSF53383">
    <property type="entry name" value="PLP-dependent transferases"/>
    <property type="match status" value="1"/>
</dbReference>
<keyword evidence="2" id="KW-1185">Reference proteome</keyword>
<comment type="caution">
    <text evidence="1">The sequence shown here is derived from an EMBL/GenBank/DDBJ whole genome shotgun (WGS) entry which is preliminary data.</text>
</comment>
<evidence type="ECO:0000313" key="1">
    <source>
        <dbReference type="EMBL" id="PMB99205.1"/>
    </source>
</evidence>
<dbReference type="Gene3D" id="3.40.640.10">
    <property type="entry name" value="Type I PLP-dependent aspartate aminotransferase-like (Major domain)"/>
    <property type="match status" value="1"/>
</dbReference>
<dbReference type="InterPro" id="IPR015421">
    <property type="entry name" value="PyrdxlP-dep_Trfase_major"/>
</dbReference>